<feature type="coiled-coil region" evidence="1">
    <location>
        <begin position="96"/>
        <end position="137"/>
    </location>
</feature>
<evidence type="ECO:0000256" key="1">
    <source>
        <dbReference type="SAM" id="Coils"/>
    </source>
</evidence>
<accession>A0ABM1ERW8</accession>
<dbReference type="PANTHER" id="PTHR23080:SF63">
    <property type="entry name" value="TICK TRANSPOSON"/>
    <property type="match status" value="1"/>
</dbReference>
<evidence type="ECO:0000313" key="2">
    <source>
        <dbReference type="Proteomes" id="UP000695022"/>
    </source>
</evidence>
<protein>
    <submittedName>
        <fullName evidence="3">Uncharacterized protein LOC106815030</fullName>
    </submittedName>
</protein>
<dbReference type="PANTHER" id="PTHR23080">
    <property type="entry name" value="THAP DOMAIN PROTEIN"/>
    <property type="match status" value="1"/>
</dbReference>
<keyword evidence="1" id="KW-0175">Coiled coil</keyword>
<sequence>MSDRRRRRVCSAHFISGKPSDLYKDTDPDWVPTVNMGYPTKDLDTPIVRHDRLKNRKENIKKRDAAMSLVELGTFFDISGCDAEVDIDADTEPTDLELAQLEISRLSGKLQQANTENVRLQNDNIKLNEEKESLTGAVHKMNASTPVDFANDDGKVRYYTGLKSFVTLMALFNLVSSEISEAKNSSLSKFQKMIITLMHLRLNLSIVDLMLGAHERLVIVSIVITI</sequence>
<evidence type="ECO:0000313" key="3">
    <source>
        <dbReference type="RefSeq" id="XP_014674939.1"/>
    </source>
</evidence>
<gene>
    <name evidence="3" type="primary">LOC106815030</name>
</gene>
<dbReference type="GeneID" id="106815030"/>
<name>A0ABM1ERW8_PRICU</name>
<dbReference type="RefSeq" id="XP_014674939.1">
    <property type="nucleotide sequence ID" value="XM_014819453.1"/>
</dbReference>
<keyword evidence="2" id="KW-1185">Reference proteome</keyword>
<proteinExistence type="predicted"/>
<dbReference type="Proteomes" id="UP000695022">
    <property type="component" value="Unplaced"/>
</dbReference>
<reference evidence="3" key="1">
    <citation type="submission" date="2025-08" db="UniProtKB">
        <authorList>
            <consortium name="RefSeq"/>
        </authorList>
    </citation>
    <scope>IDENTIFICATION</scope>
</reference>
<organism evidence="2 3">
    <name type="scientific">Priapulus caudatus</name>
    <name type="common">Priapulid worm</name>
    <dbReference type="NCBI Taxonomy" id="37621"/>
    <lineage>
        <taxon>Eukaryota</taxon>
        <taxon>Metazoa</taxon>
        <taxon>Ecdysozoa</taxon>
        <taxon>Scalidophora</taxon>
        <taxon>Priapulida</taxon>
        <taxon>Priapulimorpha</taxon>
        <taxon>Priapulimorphida</taxon>
        <taxon>Priapulidae</taxon>
        <taxon>Priapulus</taxon>
    </lineage>
</organism>